<evidence type="ECO:0008006" key="4">
    <source>
        <dbReference type="Google" id="ProtNLM"/>
    </source>
</evidence>
<dbReference type="RefSeq" id="WP_138659027.1">
    <property type="nucleotide sequence ID" value="NZ_VATY01000003.1"/>
</dbReference>
<proteinExistence type="predicted"/>
<comment type="caution">
    <text evidence="2">The sequence shown here is derived from an EMBL/GenBank/DDBJ whole genome shotgun (WGS) entry which is preliminary data.</text>
</comment>
<dbReference type="Pfam" id="PF13644">
    <property type="entry name" value="DKNYY"/>
    <property type="match status" value="1"/>
</dbReference>
<dbReference type="AlphaFoldDB" id="A0A5S3PTZ3"/>
<evidence type="ECO:0000256" key="1">
    <source>
        <dbReference type="SAM" id="SignalP"/>
    </source>
</evidence>
<name>A0A5S3PTZ3_9FLAO</name>
<dbReference type="InterPro" id="IPR027375">
    <property type="entry name" value="DKNYY"/>
</dbReference>
<dbReference type="EMBL" id="VATY01000003">
    <property type="protein sequence ID" value="TMM56160.1"/>
    <property type="molecule type" value="Genomic_DNA"/>
</dbReference>
<accession>A0A5S3PTZ3</accession>
<organism evidence="2 3">
    <name type="scientific">Maribacter algarum</name>
    <name type="common">ex Zhang et al. 2020</name>
    <dbReference type="NCBI Taxonomy" id="2578118"/>
    <lineage>
        <taxon>Bacteria</taxon>
        <taxon>Pseudomonadati</taxon>
        <taxon>Bacteroidota</taxon>
        <taxon>Flavobacteriia</taxon>
        <taxon>Flavobacteriales</taxon>
        <taxon>Flavobacteriaceae</taxon>
        <taxon>Maribacter</taxon>
    </lineage>
</organism>
<evidence type="ECO:0000313" key="2">
    <source>
        <dbReference type="EMBL" id="TMM56160.1"/>
    </source>
</evidence>
<sequence>MMKTLIKVFFAPLLWLAHACSPLGEPVDVEKSDNHYYNNEKSDIRYSPMGNWFELGNSPMNADVESFEVLNRFISRDRNQVYFMENPVEAGKVDLESFHIKKGDFMEHIGFDKKYVYAFEKVYSTEKTFAKFEKIEHADPKTYVRLNWDWGKDKQNHFYKNALIDVDYASFKNINDYFSKDINRVYFHYYENFESIKADLNSFEVFDEGNFAADSSKVFSVTYPSQDETKLVTIPRNPNEEISQLSYAFIQIGERVFYRGTQLKDLDYREVEIIENSSYIKDKHFVYYKDSLVQDADATTFGKISKWEIGDKNGAFREGKRIEEK</sequence>
<feature type="chain" id="PRO_5024446437" description="DKNYY family protein" evidence="1">
    <location>
        <begin position="20"/>
        <end position="325"/>
    </location>
</feature>
<evidence type="ECO:0000313" key="3">
    <source>
        <dbReference type="Proteomes" id="UP000310314"/>
    </source>
</evidence>
<keyword evidence="3" id="KW-1185">Reference proteome</keyword>
<keyword evidence="1" id="KW-0732">Signal</keyword>
<dbReference type="OrthoDB" id="1157940at2"/>
<protein>
    <recommendedName>
        <fullName evidence="4">DKNYY family protein</fullName>
    </recommendedName>
</protein>
<feature type="signal peptide" evidence="1">
    <location>
        <begin position="1"/>
        <end position="19"/>
    </location>
</feature>
<reference evidence="2 3" key="1">
    <citation type="submission" date="2019-05" db="EMBL/GenBank/DDBJ databases">
        <authorList>
            <person name="Zhang J.-Y."/>
            <person name="Feg X."/>
            <person name="Du Z.-J."/>
        </authorList>
    </citation>
    <scope>NUCLEOTIDE SEQUENCE [LARGE SCALE GENOMIC DNA]</scope>
    <source>
        <strain evidence="2 3">RZ26</strain>
    </source>
</reference>
<dbReference type="Proteomes" id="UP000310314">
    <property type="component" value="Unassembled WGS sequence"/>
</dbReference>
<gene>
    <name evidence="2" type="ORF">FEE95_16175</name>
</gene>